<accession>A0ABZ1CDN8</accession>
<evidence type="ECO:0000256" key="2">
    <source>
        <dbReference type="ARBA" id="ARBA00007110"/>
    </source>
</evidence>
<dbReference type="InterPro" id="IPR017846">
    <property type="entry name" value="Nict_dMeBzImd_PRibTrfase_bact"/>
</dbReference>
<dbReference type="Gene3D" id="1.10.1610.10">
    <property type="match status" value="1"/>
</dbReference>
<dbReference type="InterPro" id="IPR003200">
    <property type="entry name" value="Nict_dMeBzImd_PRibTrfase"/>
</dbReference>
<dbReference type="Pfam" id="PF02277">
    <property type="entry name" value="DBI_PRT"/>
    <property type="match status" value="1"/>
</dbReference>
<evidence type="ECO:0000256" key="9">
    <source>
        <dbReference type="ARBA" id="ARBA00047340"/>
    </source>
</evidence>
<keyword evidence="5 10" id="KW-0169">Cobalamin biosynthesis</keyword>
<dbReference type="HAMAP" id="MF_00230">
    <property type="entry name" value="CobT"/>
    <property type="match status" value="1"/>
</dbReference>
<reference evidence="11 12" key="1">
    <citation type="submission" date="2021-08" db="EMBL/GenBank/DDBJ databases">
        <authorList>
            <person name="Zhang D."/>
            <person name="Zhang A."/>
            <person name="Wang L."/>
        </authorList>
    </citation>
    <scope>NUCLEOTIDE SEQUENCE [LARGE SCALE GENOMIC DNA]</scope>
    <source>
        <strain evidence="11 12">WL0086</strain>
    </source>
</reference>
<comment type="catalytic activity">
    <reaction evidence="9 10">
        <text>5,6-dimethylbenzimidazole + nicotinate beta-D-ribonucleotide = alpha-ribazole 5'-phosphate + nicotinate + H(+)</text>
        <dbReference type="Rhea" id="RHEA:11196"/>
        <dbReference type="ChEBI" id="CHEBI:15378"/>
        <dbReference type="ChEBI" id="CHEBI:15890"/>
        <dbReference type="ChEBI" id="CHEBI:32544"/>
        <dbReference type="ChEBI" id="CHEBI:57502"/>
        <dbReference type="ChEBI" id="CHEBI:57918"/>
        <dbReference type="EC" id="2.4.2.21"/>
    </reaction>
</comment>
<dbReference type="SUPFAM" id="SSF52733">
    <property type="entry name" value="Nicotinate mononucleotide:5,6-dimethylbenzimidazole phosphoribosyltransferase (CobT)"/>
    <property type="match status" value="1"/>
</dbReference>
<dbReference type="GO" id="GO:0008939">
    <property type="term" value="F:nicotinate-nucleotide-dimethylbenzimidazole phosphoribosyltransferase activity"/>
    <property type="evidence" value="ECO:0007669"/>
    <property type="project" value="UniProtKB-EC"/>
</dbReference>
<evidence type="ECO:0000313" key="12">
    <source>
        <dbReference type="Proteomes" id="UP000738431"/>
    </source>
</evidence>
<dbReference type="RefSeq" id="WP_221032181.1">
    <property type="nucleotide sequence ID" value="NZ_CP139781.1"/>
</dbReference>
<evidence type="ECO:0000256" key="3">
    <source>
        <dbReference type="ARBA" id="ARBA00011991"/>
    </source>
</evidence>
<evidence type="ECO:0000256" key="4">
    <source>
        <dbReference type="ARBA" id="ARBA00015486"/>
    </source>
</evidence>
<keyword evidence="6 10" id="KW-0328">Glycosyltransferase</keyword>
<organism evidence="11 12">
    <name type="scientific">Actomonas aquatica</name>
    <dbReference type="NCBI Taxonomy" id="2866162"/>
    <lineage>
        <taxon>Bacteria</taxon>
        <taxon>Pseudomonadati</taxon>
        <taxon>Verrucomicrobiota</taxon>
        <taxon>Opitutia</taxon>
        <taxon>Opitutales</taxon>
        <taxon>Opitutaceae</taxon>
        <taxon>Actomonas</taxon>
    </lineage>
</organism>
<sequence length="351" mass="35928">MNWNTPEIPPLAKELEPVLRASIDGRTKPIGSLGRLEALALQLGLMQATVEPKLAGAAFVVAGDHGFAEDGVSPCPQAVTVQMVLNFLAGGAGINVFARQMGLPLKVVDAGVAAPLPAHPDLVPLSIRAGTRNARLERAMTMDEVDAALSGGESLVAQIAAEGKNAVIFGEMGIGNTASASLLMSALTGTPIAACTGRGAGHDDAGLAHKISILEAVVERHADVWAKPEPLDVLAAVGGLEIAVIVGGMLAAAERRMLIVNDGFIITAALLVAARLNPRVLDYTVFAHGSAEQAHAQLVAELGGKPLLDLGLRLGEGTGAALAWPLLEASVNFLAQMATFESAGVTVPTAP</sequence>
<dbReference type="CDD" id="cd02439">
    <property type="entry name" value="DMB-PRT_CobT"/>
    <property type="match status" value="1"/>
</dbReference>
<evidence type="ECO:0000313" key="11">
    <source>
        <dbReference type="EMBL" id="WRQ89721.1"/>
    </source>
</evidence>
<gene>
    <name evidence="10 11" type="primary">cobT</name>
    <name evidence="11" type="ORF">K1X11_009905</name>
</gene>
<comment type="pathway">
    <text evidence="1 10">Nucleoside biosynthesis; alpha-ribazole biosynthesis; alpha-ribazole from 5,6-dimethylbenzimidazole: step 1/2.</text>
</comment>
<proteinExistence type="inferred from homology"/>
<evidence type="ECO:0000256" key="6">
    <source>
        <dbReference type="ARBA" id="ARBA00022676"/>
    </source>
</evidence>
<dbReference type="InterPro" id="IPR036087">
    <property type="entry name" value="Nict_dMeBzImd_PRibTrfase_sf"/>
</dbReference>
<evidence type="ECO:0000256" key="7">
    <source>
        <dbReference type="ARBA" id="ARBA00022679"/>
    </source>
</evidence>
<keyword evidence="7 10" id="KW-0808">Transferase</keyword>
<dbReference type="PANTHER" id="PTHR43463">
    <property type="entry name" value="NICOTINATE-NUCLEOTIDE--DIMETHYLBENZIMIDAZOLE PHOSPHORIBOSYLTRANSFERASE"/>
    <property type="match status" value="1"/>
</dbReference>
<evidence type="ECO:0000256" key="10">
    <source>
        <dbReference type="HAMAP-Rule" id="MF_00230"/>
    </source>
</evidence>
<dbReference type="InterPro" id="IPR023195">
    <property type="entry name" value="Nict_dMeBzImd_PRibTrfase_N"/>
</dbReference>
<comment type="function">
    <text evidence="10">Catalyzes the synthesis of alpha-ribazole-5'-phosphate from nicotinate mononucleotide (NAMN) and 5,6-dimethylbenzimidazole (DMB).</text>
</comment>
<dbReference type="Gene3D" id="3.40.50.10210">
    <property type="match status" value="1"/>
</dbReference>
<dbReference type="EMBL" id="CP139781">
    <property type="protein sequence ID" value="WRQ89721.1"/>
    <property type="molecule type" value="Genomic_DNA"/>
</dbReference>
<dbReference type="PANTHER" id="PTHR43463:SF1">
    <property type="entry name" value="NICOTINATE-NUCLEOTIDE--DIMETHYLBENZIMIDAZOLE PHOSPHORIBOSYLTRANSFERASE"/>
    <property type="match status" value="1"/>
</dbReference>
<evidence type="ECO:0000256" key="5">
    <source>
        <dbReference type="ARBA" id="ARBA00022573"/>
    </source>
</evidence>
<protein>
    <recommendedName>
        <fullName evidence="4 10">Nicotinate-nucleotide--dimethylbenzimidazole phosphoribosyltransferase</fullName>
        <shortName evidence="10">NN:DBI PRT</shortName>
        <ecNumber evidence="3 10">2.4.2.21</ecNumber>
    </recommendedName>
    <alternativeName>
        <fullName evidence="8 10">N(1)-alpha-phosphoribosyltransferase</fullName>
    </alternativeName>
</protein>
<dbReference type="Proteomes" id="UP000738431">
    <property type="component" value="Chromosome"/>
</dbReference>
<comment type="similarity">
    <text evidence="2 10">Belongs to the CobT family.</text>
</comment>
<dbReference type="EC" id="2.4.2.21" evidence="3 10"/>
<evidence type="ECO:0000256" key="8">
    <source>
        <dbReference type="ARBA" id="ARBA00030686"/>
    </source>
</evidence>
<keyword evidence="12" id="KW-1185">Reference proteome</keyword>
<evidence type="ECO:0000256" key="1">
    <source>
        <dbReference type="ARBA" id="ARBA00005049"/>
    </source>
</evidence>
<dbReference type="NCBIfam" id="NF000996">
    <property type="entry name" value="PRK00105.1"/>
    <property type="match status" value="1"/>
</dbReference>
<dbReference type="NCBIfam" id="TIGR03160">
    <property type="entry name" value="cobT_DBIPRT"/>
    <property type="match status" value="1"/>
</dbReference>
<name>A0ABZ1CDN8_9BACT</name>
<reference evidence="11 12" key="2">
    <citation type="submission" date="2023-12" db="EMBL/GenBank/DDBJ databases">
        <title>Description of an unclassified Opitutus bacterium of Verrucomicrobiota.</title>
        <authorList>
            <person name="Zhang D.-F."/>
        </authorList>
    </citation>
    <scope>NUCLEOTIDE SEQUENCE [LARGE SCALE GENOMIC DNA]</scope>
    <source>
        <strain evidence="11 12">WL0086</strain>
    </source>
</reference>
<feature type="active site" description="Proton acceptor" evidence="10">
    <location>
        <position position="316"/>
    </location>
</feature>